<evidence type="ECO:0000256" key="2">
    <source>
        <dbReference type="ARBA" id="ARBA00023125"/>
    </source>
</evidence>
<proteinExistence type="predicted"/>
<dbReference type="Pfam" id="PF00196">
    <property type="entry name" value="GerE"/>
    <property type="match status" value="1"/>
</dbReference>
<dbReference type="PROSITE" id="PS00622">
    <property type="entry name" value="HTH_LUXR_1"/>
    <property type="match status" value="1"/>
</dbReference>
<evidence type="ECO:0000256" key="3">
    <source>
        <dbReference type="ARBA" id="ARBA00023163"/>
    </source>
</evidence>
<keyword evidence="2" id="KW-0238">DNA-binding</keyword>
<dbReference type="InterPro" id="IPR036388">
    <property type="entry name" value="WH-like_DNA-bd_sf"/>
</dbReference>
<dbReference type="Proteomes" id="UP001142374">
    <property type="component" value="Unassembled WGS sequence"/>
</dbReference>
<dbReference type="RefSeq" id="WP_168093881.1">
    <property type="nucleotide sequence ID" value="NZ_JAATER010000186.1"/>
</dbReference>
<dbReference type="GO" id="GO:0003677">
    <property type="term" value="F:DNA binding"/>
    <property type="evidence" value="ECO:0007669"/>
    <property type="project" value="UniProtKB-KW"/>
</dbReference>
<accession>A0A9X2LEU5</accession>
<dbReference type="InterPro" id="IPR000792">
    <property type="entry name" value="Tscrpt_reg_LuxR_C"/>
</dbReference>
<reference evidence="5" key="1">
    <citation type="submission" date="2022-06" db="EMBL/GenBank/DDBJ databases">
        <title>WGS of actinobacteria.</title>
        <authorList>
            <person name="Thawai C."/>
        </authorList>
    </citation>
    <scope>NUCLEOTIDE SEQUENCE</scope>
    <source>
        <strain evidence="5">AA8</strain>
    </source>
</reference>
<name>A0A9X2LEU5_9ACTN</name>
<dbReference type="Gene3D" id="1.10.10.10">
    <property type="entry name" value="Winged helix-like DNA-binding domain superfamily/Winged helix DNA-binding domain"/>
    <property type="match status" value="1"/>
</dbReference>
<dbReference type="PROSITE" id="PS50043">
    <property type="entry name" value="HTH_LUXR_2"/>
    <property type="match status" value="1"/>
</dbReference>
<sequence>MAAQLRTRDYGRMLDLVVAVLEHEDLGSAWHLIARELLDSLGCDSATFSEVWIAEGTGSVRGWAPDALTEIVDGLVERRIMQGHPLLEYGLTEQAPVKITDICDDWRNTQWYREARRDFGVTQQVGVPLACEDGKMCVALVGRRGDFGDRDLAFLTRMQPVIQTMANHVYELRRLRSAVVPDVGSDLTPREATVLGLLAEGLTAAAIARRLTISPHTVNRHLERIYRKLGTNNRVSTLMVARQGGLVA</sequence>
<dbReference type="GO" id="GO:0006355">
    <property type="term" value="P:regulation of DNA-templated transcription"/>
    <property type="evidence" value="ECO:0007669"/>
    <property type="project" value="InterPro"/>
</dbReference>
<protein>
    <submittedName>
        <fullName evidence="5">LuxR C-terminal-related transcriptional regulator</fullName>
    </submittedName>
</protein>
<evidence type="ECO:0000313" key="5">
    <source>
        <dbReference type="EMBL" id="MCQ8769945.1"/>
    </source>
</evidence>
<keyword evidence="1" id="KW-0805">Transcription regulation</keyword>
<dbReference type="InterPro" id="IPR016032">
    <property type="entry name" value="Sig_transdc_resp-reg_C-effctor"/>
</dbReference>
<keyword evidence="6" id="KW-1185">Reference proteome</keyword>
<evidence type="ECO:0000256" key="1">
    <source>
        <dbReference type="ARBA" id="ARBA00023015"/>
    </source>
</evidence>
<feature type="domain" description="HTH luxR-type" evidence="4">
    <location>
        <begin position="180"/>
        <end position="245"/>
    </location>
</feature>
<dbReference type="SMART" id="SM00421">
    <property type="entry name" value="HTH_LUXR"/>
    <property type="match status" value="1"/>
</dbReference>
<gene>
    <name evidence="5" type="ORF">NQU55_09155</name>
</gene>
<dbReference type="CDD" id="cd06170">
    <property type="entry name" value="LuxR_C_like"/>
    <property type="match status" value="1"/>
</dbReference>
<evidence type="ECO:0000259" key="4">
    <source>
        <dbReference type="PROSITE" id="PS50043"/>
    </source>
</evidence>
<dbReference type="EMBL" id="JANIID010000006">
    <property type="protein sequence ID" value="MCQ8769945.1"/>
    <property type="molecule type" value="Genomic_DNA"/>
</dbReference>
<evidence type="ECO:0000313" key="6">
    <source>
        <dbReference type="Proteomes" id="UP001142374"/>
    </source>
</evidence>
<dbReference type="AlphaFoldDB" id="A0A9X2LEU5"/>
<dbReference type="PANTHER" id="PTHR44688:SF16">
    <property type="entry name" value="DNA-BINDING TRANSCRIPTIONAL ACTIVATOR DEVR_DOSR"/>
    <property type="match status" value="1"/>
</dbReference>
<organism evidence="5 6">
    <name type="scientific">Streptomyces telluris</name>
    <dbReference type="NCBI Taxonomy" id="2720021"/>
    <lineage>
        <taxon>Bacteria</taxon>
        <taxon>Bacillati</taxon>
        <taxon>Actinomycetota</taxon>
        <taxon>Actinomycetes</taxon>
        <taxon>Kitasatosporales</taxon>
        <taxon>Streptomycetaceae</taxon>
        <taxon>Streptomyces</taxon>
    </lineage>
</organism>
<dbReference type="InterPro" id="IPR029016">
    <property type="entry name" value="GAF-like_dom_sf"/>
</dbReference>
<dbReference type="PRINTS" id="PR00038">
    <property type="entry name" value="HTHLUXR"/>
</dbReference>
<keyword evidence="3" id="KW-0804">Transcription</keyword>
<dbReference type="SUPFAM" id="SSF55781">
    <property type="entry name" value="GAF domain-like"/>
    <property type="match status" value="1"/>
</dbReference>
<dbReference type="PANTHER" id="PTHR44688">
    <property type="entry name" value="DNA-BINDING TRANSCRIPTIONAL ACTIVATOR DEVR_DOSR"/>
    <property type="match status" value="1"/>
</dbReference>
<dbReference type="SUPFAM" id="SSF46894">
    <property type="entry name" value="C-terminal effector domain of the bipartite response regulators"/>
    <property type="match status" value="1"/>
</dbReference>
<comment type="caution">
    <text evidence="5">The sequence shown here is derived from an EMBL/GenBank/DDBJ whole genome shotgun (WGS) entry which is preliminary data.</text>
</comment>
<dbReference type="Gene3D" id="3.30.450.40">
    <property type="match status" value="1"/>
</dbReference>